<dbReference type="EMBL" id="VDCQ01000021">
    <property type="protein sequence ID" value="TNJ65232.1"/>
    <property type="molecule type" value="Genomic_DNA"/>
</dbReference>
<dbReference type="InterPro" id="IPR004843">
    <property type="entry name" value="Calcineurin-like_PHP"/>
</dbReference>
<keyword evidence="7" id="KW-1185">Reference proteome</keyword>
<dbReference type="PANTHER" id="PTHR42988">
    <property type="entry name" value="PHOSPHOHYDROLASE"/>
    <property type="match status" value="1"/>
</dbReference>
<evidence type="ECO:0000256" key="1">
    <source>
        <dbReference type="ARBA" id="ARBA00022723"/>
    </source>
</evidence>
<dbReference type="RefSeq" id="WP_139603356.1">
    <property type="nucleotide sequence ID" value="NZ_VDCQ01000021.1"/>
</dbReference>
<accession>A0A5C4T8H5</accession>
<dbReference type="SUPFAM" id="SSF56300">
    <property type="entry name" value="Metallo-dependent phosphatases"/>
    <property type="match status" value="1"/>
</dbReference>
<protein>
    <submittedName>
        <fullName evidence="6">Metallophosphoesterase</fullName>
    </submittedName>
</protein>
<dbReference type="OrthoDB" id="1645838at2"/>
<evidence type="ECO:0000313" key="6">
    <source>
        <dbReference type="EMBL" id="TNJ65232.1"/>
    </source>
</evidence>
<dbReference type="AlphaFoldDB" id="A0A5C4T8H5"/>
<evidence type="ECO:0000256" key="4">
    <source>
        <dbReference type="ARBA" id="ARBA00025742"/>
    </source>
</evidence>
<dbReference type="Pfam" id="PF00149">
    <property type="entry name" value="Metallophos"/>
    <property type="match status" value="1"/>
</dbReference>
<evidence type="ECO:0000256" key="3">
    <source>
        <dbReference type="ARBA" id="ARBA00023004"/>
    </source>
</evidence>
<gene>
    <name evidence="6" type="ORF">FE784_16700</name>
</gene>
<feature type="domain" description="Calcineurin-like phosphoesterase" evidence="5">
    <location>
        <begin position="1"/>
        <end position="195"/>
    </location>
</feature>
<comment type="similarity">
    <text evidence="4">Belongs to the cyclic nucleotide phosphodiesterase class-III family.</text>
</comment>
<keyword evidence="1" id="KW-0479">Metal-binding</keyword>
<dbReference type="GO" id="GO:0046872">
    <property type="term" value="F:metal ion binding"/>
    <property type="evidence" value="ECO:0007669"/>
    <property type="project" value="UniProtKB-KW"/>
</dbReference>
<name>A0A5C4T8H5_9BACL</name>
<keyword evidence="2" id="KW-0378">Hydrolase</keyword>
<evidence type="ECO:0000256" key="2">
    <source>
        <dbReference type="ARBA" id="ARBA00022801"/>
    </source>
</evidence>
<evidence type="ECO:0000313" key="7">
    <source>
        <dbReference type="Proteomes" id="UP000307943"/>
    </source>
</evidence>
<dbReference type="Gene3D" id="3.60.21.10">
    <property type="match status" value="1"/>
</dbReference>
<organism evidence="6 7">
    <name type="scientific">Paenibacillus hemerocallicola</name>
    <dbReference type="NCBI Taxonomy" id="1172614"/>
    <lineage>
        <taxon>Bacteria</taxon>
        <taxon>Bacillati</taxon>
        <taxon>Bacillota</taxon>
        <taxon>Bacilli</taxon>
        <taxon>Bacillales</taxon>
        <taxon>Paenibacillaceae</taxon>
        <taxon>Paenibacillus</taxon>
    </lineage>
</organism>
<sequence length="280" mass="32378">MKLVVMGDLHYHEADETIPGWMEARNDFYRTFLGRFMELEADVHISLGDLTNYGHPSELREVYGMIRQHERTFYHALGNHDLYAQTRKEVLDITGQARYHAITTEHAVLVFIDTAKEMDFADWGGWVDEEQLQWLEEVVRASGTKPLLLFAHHPVYNTTTHSDKEKGSIHPGIDMWNILNRKEGVGIYFNGHTHVDSIVKRHNWTFVQLSACLDQHGLRIVEIERDEIRISAADFTDAAIIDNVETLYNNMKHFKHNPNARGQETDRECVVALRLAAEQK</sequence>
<dbReference type="PANTHER" id="PTHR42988:SF2">
    <property type="entry name" value="CYCLIC NUCLEOTIDE PHOSPHODIESTERASE CBUA0032-RELATED"/>
    <property type="match status" value="1"/>
</dbReference>
<reference evidence="6 7" key="1">
    <citation type="submission" date="2019-05" db="EMBL/GenBank/DDBJ databases">
        <title>We sequenced the genome of Paenibacillus hemerocallicola KCTC 33185 for further insight into its adaptation and study the phylogeny of Paenibacillus.</title>
        <authorList>
            <person name="Narsing Rao M.P."/>
        </authorList>
    </citation>
    <scope>NUCLEOTIDE SEQUENCE [LARGE SCALE GENOMIC DNA]</scope>
    <source>
        <strain evidence="6 7">KCTC 33185</strain>
    </source>
</reference>
<comment type="caution">
    <text evidence="6">The sequence shown here is derived from an EMBL/GenBank/DDBJ whole genome shotgun (WGS) entry which is preliminary data.</text>
</comment>
<dbReference type="InterPro" id="IPR029052">
    <property type="entry name" value="Metallo-depent_PP-like"/>
</dbReference>
<dbReference type="GO" id="GO:0016787">
    <property type="term" value="F:hydrolase activity"/>
    <property type="evidence" value="ECO:0007669"/>
    <property type="project" value="UniProtKB-KW"/>
</dbReference>
<dbReference type="InterPro" id="IPR050884">
    <property type="entry name" value="CNP_phosphodiesterase-III"/>
</dbReference>
<evidence type="ECO:0000259" key="5">
    <source>
        <dbReference type="Pfam" id="PF00149"/>
    </source>
</evidence>
<keyword evidence="3" id="KW-0408">Iron</keyword>
<dbReference type="Proteomes" id="UP000307943">
    <property type="component" value="Unassembled WGS sequence"/>
</dbReference>
<proteinExistence type="inferred from homology"/>